<dbReference type="InterPro" id="IPR036641">
    <property type="entry name" value="HPT_dom_sf"/>
</dbReference>
<dbReference type="Proteomes" id="UP000264702">
    <property type="component" value="Unassembled WGS sequence"/>
</dbReference>
<dbReference type="RefSeq" id="WP_117299233.1">
    <property type="nucleotide sequence ID" value="NZ_QVQT02000003.1"/>
</dbReference>
<dbReference type="EMBL" id="QVQT01000003">
    <property type="protein sequence ID" value="RFU17022.1"/>
    <property type="molecule type" value="Genomic_DNA"/>
</dbReference>
<dbReference type="Gene3D" id="1.20.120.160">
    <property type="entry name" value="HPT domain"/>
    <property type="match status" value="1"/>
</dbReference>
<dbReference type="InterPro" id="IPR008207">
    <property type="entry name" value="Sig_transdc_His_kin_Hpt_dom"/>
</dbReference>
<evidence type="ECO:0000313" key="2">
    <source>
        <dbReference type="EMBL" id="RFU17022.1"/>
    </source>
</evidence>
<organism evidence="2 3">
    <name type="scientific">Paracidobacterium acidisoli</name>
    <dbReference type="NCBI Taxonomy" id="2303751"/>
    <lineage>
        <taxon>Bacteria</taxon>
        <taxon>Pseudomonadati</taxon>
        <taxon>Acidobacteriota</taxon>
        <taxon>Terriglobia</taxon>
        <taxon>Terriglobales</taxon>
        <taxon>Acidobacteriaceae</taxon>
        <taxon>Paracidobacterium</taxon>
    </lineage>
</organism>
<name>A0A372IPY1_9BACT</name>
<comment type="caution">
    <text evidence="2">The sequence shown here is derived from an EMBL/GenBank/DDBJ whole genome shotgun (WGS) entry which is preliminary data.</text>
</comment>
<evidence type="ECO:0000313" key="3">
    <source>
        <dbReference type="Proteomes" id="UP000264702"/>
    </source>
</evidence>
<proteinExistence type="predicted"/>
<gene>
    <name evidence="2" type="ORF">D0Y96_09950</name>
</gene>
<evidence type="ECO:0000259" key="1">
    <source>
        <dbReference type="Pfam" id="PF01627"/>
    </source>
</evidence>
<dbReference type="OrthoDB" id="120392at2"/>
<dbReference type="Pfam" id="PF01627">
    <property type="entry name" value="Hpt"/>
    <property type="match status" value="1"/>
</dbReference>
<reference evidence="2 3" key="1">
    <citation type="submission" date="2018-08" db="EMBL/GenBank/DDBJ databases">
        <title>Acidipila sp. 4G-K13, an acidobacterium isolated from forest soil.</title>
        <authorList>
            <person name="Gao Z.-H."/>
            <person name="Qiu L.-H."/>
        </authorList>
    </citation>
    <scope>NUCLEOTIDE SEQUENCE [LARGE SCALE GENOMIC DNA]</scope>
    <source>
        <strain evidence="2 3">4G-K13</strain>
    </source>
</reference>
<dbReference type="GO" id="GO:0004672">
    <property type="term" value="F:protein kinase activity"/>
    <property type="evidence" value="ECO:0007669"/>
    <property type="project" value="UniProtKB-ARBA"/>
</dbReference>
<keyword evidence="3" id="KW-1185">Reference proteome</keyword>
<dbReference type="GO" id="GO:0000160">
    <property type="term" value="P:phosphorelay signal transduction system"/>
    <property type="evidence" value="ECO:0007669"/>
    <property type="project" value="InterPro"/>
</dbReference>
<sequence>MADVKAQLAAKLQALWEASQATIQERMEALRAAQRRLAAHPSDGEARRSGHGAAHKLAGVLGVFGLPRGSELASEIEARLAGEAALSVAELSALAERIEALAAAIAARDAQIVE</sequence>
<feature type="domain" description="HPt" evidence="1">
    <location>
        <begin position="16"/>
        <end position="104"/>
    </location>
</feature>
<dbReference type="SUPFAM" id="SSF47226">
    <property type="entry name" value="Histidine-containing phosphotransfer domain, HPT domain"/>
    <property type="match status" value="1"/>
</dbReference>
<protein>
    <recommendedName>
        <fullName evidence="1">HPt domain-containing protein</fullName>
    </recommendedName>
</protein>
<dbReference type="AlphaFoldDB" id="A0A372IPY1"/>
<accession>A0A372IPY1</accession>